<evidence type="ECO:0000313" key="7">
    <source>
        <dbReference type="EMBL" id="TYS45737.1"/>
    </source>
</evidence>
<dbReference type="InterPro" id="IPR013249">
    <property type="entry name" value="RNA_pol_sigma70_r4_t2"/>
</dbReference>
<comment type="similarity">
    <text evidence="1">Belongs to the sigma-70 factor family. ECF subfamily.</text>
</comment>
<evidence type="ECO:0000256" key="2">
    <source>
        <dbReference type="ARBA" id="ARBA00023015"/>
    </source>
</evidence>
<sequence length="170" mass="20378">MEKKNVHQPVDSLPEFKQLFSEHKKHVFAIALSILRDFELAEDVLQEVYIKLYRHMQHQEILNVKAWLIRVARNAALDLYRKNKREITGFDDDYFDRIQYISEDPLDQIILSKYLQLLNSEERQIVIMKDILGMKHREIAPIMRRSLSTVLWKYSMALKKLRTGVMKEEF</sequence>
<dbReference type="SUPFAM" id="SSF88946">
    <property type="entry name" value="Sigma2 domain of RNA polymerase sigma factors"/>
    <property type="match status" value="1"/>
</dbReference>
<dbReference type="InterPro" id="IPR013325">
    <property type="entry name" value="RNA_pol_sigma_r2"/>
</dbReference>
<feature type="domain" description="RNA polymerase sigma-70 region 2" evidence="5">
    <location>
        <begin position="19"/>
        <end position="85"/>
    </location>
</feature>
<evidence type="ECO:0000256" key="4">
    <source>
        <dbReference type="ARBA" id="ARBA00023163"/>
    </source>
</evidence>
<dbReference type="Pfam" id="PF04542">
    <property type="entry name" value="Sigma70_r2"/>
    <property type="match status" value="1"/>
</dbReference>
<dbReference type="RefSeq" id="WP_148976277.1">
    <property type="nucleotide sequence ID" value="NZ_VTER01000010.1"/>
</dbReference>
<dbReference type="Pfam" id="PF08281">
    <property type="entry name" value="Sigma70_r4_2"/>
    <property type="match status" value="1"/>
</dbReference>
<reference evidence="7 8" key="1">
    <citation type="submission" date="2019-08" db="EMBL/GenBank/DDBJ databases">
        <title>Bacillus genomes from the desert of Cuatro Cienegas, Coahuila.</title>
        <authorList>
            <person name="Olmedo-Alvarez G."/>
        </authorList>
    </citation>
    <scope>NUCLEOTIDE SEQUENCE [LARGE SCALE GENOMIC DNA]</scope>
    <source>
        <strain evidence="7 8">CH446_14T</strain>
    </source>
</reference>
<keyword evidence="4" id="KW-0804">Transcription</keyword>
<dbReference type="InterPro" id="IPR013324">
    <property type="entry name" value="RNA_pol_sigma_r3/r4-like"/>
</dbReference>
<protein>
    <submittedName>
        <fullName evidence="7">RNA polymerase sigma factor</fullName>
    </submittedName>
</protein>
<dbReference type="AlphaFoldDB" id="A0A5D4R306"/>
<evidence type="ECO:0000256" key="1">
    <source>
        <dbReference type="ARBA" id="ARBA00010641"/>
    </source>
</evidence>
<dbReference type="PANTHER" id="PTHR43133">
    <property type="entry name" value="RNA POLYMERASE ECF-TYPE SIGMA FACTO"/>
    <property type="match status" value="1"/>
</dbReference>
<organism evidence="7 8">
    <name type="scientific">Bacillus infantis</name>
    <dbReference type="NCBI Taxonomy" id="324767"/>
    <lineage>
        <taxon>Bacteria</taxon>
        <taxon>Bacillati</taxon>
        <taxon>Bacillota</taxon>
        <taxon>Bacilli</taxon>
        <taxon>Bacillales</taxon>
        <taxon>Bacillaceae</taxon>
        <taxon>Bacillus</taxon>
    </lineage>
</organism>
<dbReference type="Proteomes" id="UP000322139">
    <property type="component" value="Unassembled WGS sequence"/>
</dbReference>
<feature type="domain" description="RNA polymerase sigma factor 70 region 4 type 2" evidence="6">
    <location>
        <begin position="111"/>
        <end position="161"/>
    </location>
</feature>
<dbReference type="InterPro" id="IPR014284">
    <property type="entry name" value="RNA_pol_sigma-70_dom"/>
</dbReference>
<comment type="caution">
    <text evidence="7">The sequence shown here is derived from an EMBL/GenBank/DDBJ whole genome shotgun (WGS) entry which is preliminary data.</text>
</comment>
<accession>A0A5D4R306</accession>
<proteinExistence type="inferred from homology"/>
<evidence type="ECO:0000313" key="8">
    <source>
        <dbReference type="Proteomes" id="UP000322139"/>
    </source>
</evidence>
<evidence type="ECO:0000256" key="3">
    <source>
        <dbReference type="ARBA" id="ARBA00023082"/>
    </source>
</evidence>
<dbReference type="Gene3D" id="1.10.10.10">
    <property type="entry name" value="Winged helix-like DNA-binding domain superfamily/Winged helix DNA-binding domain"/>
    <property type="match status" value="1"/>
</dbReference>
<dbReference type="InterPro" id="IPR039425">
    <property type="entry name" value="RNA_pol_sigma-70-like"/>
</dbReference>
<dbReference type="PANTHER" id="PTHR43133:SF51">
    <property type="entry name" value="RNA POLYMERASE SIGMA FACTOR"/>
    <property type="match status" value="1"/>
</dbReference>
<keyword evidence="3" id="KW-0731">Sigma factor</keyword>
<gene>
    <name evidence="7" type="ORF">FZD51_19415</name>
</gene>
<dbReference type="GO" id="GO:0016987">
    <property type="term" value="F:sigma factor activity"/>
    <property type="evidence" value="ECO:0007669"/>
    <property type="project" value="UniProtKB-KW"/>
</dbReference>
<dbReference type="InterPro" id="IPR036388">
    <property type="entry name" value="WH-like_DNA-bd_sf"/>
</dbReference>
<dbReference type="NCBIfam" id="TIGR02937">
    <property type="entry name" value="sigma70-ECF"/>
    <property type="match status" value="1"/>
</dbReference>
<dbReference type="SUPFAM" id="SSF88659">
    <property type="entry name" value="Sigma3 and sigma4 domains of RNA polymerase sigma factors"/>
    <property type="match status" value="1"/>
</dbReference>
<dbReference type="GO" id="GO:0003677">
    <property type="term" value="F:DNA binding"/>
    <property type="evidence" value="ECO:0007669"/>
    <property type="project" value="InterPro"/>
</dbReference>
<dbReference type="Gene3D" id="1.10.1740.10">
    <property type="match status" value="1"/>
</dbReference>
<dbReference type="EMBL" id="VTER01000010">
    <property type="protein sequence ID" value="TYS45737.1"/>
    <property type="molecule type" value="Genomic_DNA"/>
</dbReference>
<name>A0A5D4R306_9BACI</name>
<dbReference type="GO" id="GO:0006352">
    <property type="term" value="P:DNA-templated transcription initiation"/>
    <property type="evidence" value="ECO:0007669"/>
    <property type="project" value="InterPro"/>
</dbReference>
<evidence type="ECO:0000259" key="6">
    <source>
        <dbReference type="Pfam" id="PF08281"/>
    </source>
</evidence>
<evidence type="ECO:0000259" key="5">
    <source>
        <dbReference type="Pfam" id="PF04542"/>
    </source>
</evidence>
<keyword evidence="2" id="KW-0805">Transcription regulation</keyword>
<dbReference type="InterPro" id="IPR007627">
    <property type="entry name" value="RNA_pol_sigma70_r2"/>
</dbReference>